<keyword evidence="5" id="KW-1185">Reference proteome</keyword>
<name>A0ABQ6AB78_9PROT</name>
<feature type="domain" description="Photosynthesis system II assembly factor Ycf48/Hcf136-like" evidence="3">
    <location>
        <begin position="93"/>
        <end position="139"/>
    </location>
</feature>
<dbReference type="RefSeq" id="WP_284259407.1">
    <property type="nucleotide sequence ID" value="NZ_BSOS01000090.1"/>
</dbReference>
<dbReference type="Proteomes" id="UP001156641">
    <property type="component" value="Unassembled WGS sequence"/>
</dbReference>
<gene>
    <name evidence="4" type="ORF">GCM10010909_32430</name>
</gene>
<organism evidence="4 5">
    <name type="scientific">Acidocella aquatica</name>
    <dbReference type="NCBI Taxonomy" id="1922313"/>
    <lineage>
        <taxon>Bacteria</taxon>
        <taxon>Pseudomonadati</taxon>
        <taxon>Pseudomonadota</taxon>
        <taxon>Alphaproteobacteria</taxon>
        <taxon>Acetobacterales</taxon>
        <taxon>Acidocellaceae</taxon>
        <taxon>Acidocella</taxon>
    </lineage>
</organism>
<dbReference type="CDD" id="cd15482">
    <property type="entry name" value="Sialidase_non-viral"/>
    <property type="match status" value="1"/>
</dbReference>
<proteinExistence type="predicted"/>
<dbReference type="PANTHER" id="PTHR47199">
    <property type="entry name" value="PHOTOSYSTEM II STABILITY/ASSEMBLY FACTOR HCF136, CHLOROPLASTIC"/>
    <property type="match status" value="1"/>
</dbReference>
<evidence type="ECO:0000313" key="5">
    <source>
        <dbReference type="Proteomes" id="UP001156641"/>
    </source>
</evidence>
<evidence type="ECO:0000313" key="4">
    <source>
        <dbReference type="EMBL" id="GLR68562.1"/>
    </source>
</evidence>
<comment type="caution">
    <text evidence="4">The sequence shown here is derived from an EMBL/GenBank/DDBJ whole genome shotgun (WGS) entry which is preliminary data.</text>
</comment>
<dbReference type="EMBL" id="BSOS01000090">
    <property type="protein sequence ID" value="GLR68562.1"/>
    <property type="molecule type" value="Genomic_DNA"/>
</dbReference>
<dbReference type="InterPro" id="IPR028203">
    <property type="entry name" value="PSII_CF48-like_dom"/>
</dbReference>
<feature type="domain" description="Photosynthesis system II assembly factor Ycf48/Hcf136-like" evidence="3">
    <location>
        <begin position="189"/>
        <end position="258"/>
    </location>
</feature>
<evidence type="ECO:0000256" key="1">
    <source>
        <dbReference type="ARBA" id="ARBA00022531"/>
    </source>
</evidence>
<protein>
    <recommendedName>
        <fullName evidence="3">Photosynthesis system II assembly factor Ycf48/Hcf136-like domain-containing protein</fullName>
    </recommendedName>
</protein>
<dbReference type="Pfam" id="PF14870">
    <property type="entry name" value="PSII_BNR"/>
    <property type="match status" value="2"/>
</dbReference>
<keyword evidence="1" id="KW-0602">Photosynthesis</keyword>
<dbReference type="InterPro" id="IPR015943">
    <property type="entry name" value="WD40/YVTN_repeat-like_dom_sf"/>
</dbReference>
<dbReference type="PANTHER" id="PTHR47199:SF2">
    <property type="entry name" value="PHOTOSYSTEM II STABILITY_ASSEMBLY FACTOR HCF136, CHLOROPLASTIC"/>
    <property type="match status" value="1"/>
</dbReference>
<evidence type="ECO:0000256" key="2">
    <source>
        <dbReference type="ARBA" id="ARBA00023276"/>
    </source>
</evidence>
<sequence>MELGCRGFDFLKIAKGSLALVLKIFLRVLFSLLLAAPPGIGLAATGIRNLDSPAIKLKAPDKIVLIAITRAGNRLVAVGEHGGIAYSDDNGIGWTQAAVPVDVTLTSVAFVDAQHGWAAGHYGVILHTNDGGLTWQEQLNGLQANQLTMDAAQQAVKDGDQSLGAPLAVRRAQFFLEGGPDKPFFSILATSPQDAMVFGAYRMVMRTQDGGKTWQDWSLHIGDRLSHNLYDVATDGNSIFIAAETGLTFVSTDGGQSFPETTQPTDASLFAVSPTGDGGIFVCGVAGRAALSEDGGQSWTSVFVGSSSNLTSAHLLPSGILVVAAESGRIFVSRDHGRSFTVLSDVPPMSVYDFTQAQDDDLVAVGSGGVFVVPSKNLNKSN</sequence>
<dbReference type="SUPFAM" id="SSF110296">
    <property type="entry name" value="Oligoxyloglucan reducing end-specific cellobiohydrolase"/>
    <property type="match status" value="1"/>
</dbReference>
<evidence type="ECO:0000259" key="3">
    <source>
        <dbReference type="Pfam" id="PF14870"/>
    </source>
</evidence>
<keyword evidence="2" id="KW-0604">Photosystem II</keyword>
<dbReference type="Gene3D" id="2.130.10.10">
    <property type="entry name" value="YVTN repeat-like/Quinoprotein amine dehydrogenase"/>
    <property type="match status" value="2"/>
</dbReference>
<accession>A0ABQ6AB78</accession>
<reference evidence="5" key="1">
    <citation type="journal article" date="2019" name="Int. J. Syst. Evol. Microbiol.">
        <title>The Global Catalogue of Microorganisms (GCM) 10K type strain sequencing project: providing services to taxonomists for standard genome sequencing and annotation.</title>
        <authorList>
            <consortium name="The Broad Institute Genomics Platform"/>
            <consortium name="The Broad Institute Genome Sequencing Center for Infectious Disease"/>
            <person name="Wu L."/>
            <person name="Ma J."/>
        </authorList>
    </citation>
    <scope>NUCLEOTIDE SEQUENCE [LARGE SCALE GENOMIC DNA]</scope>
    <source>
        <strain evidence="5">NBRC 112502</strain>
    </source>
</reference>